<dbReference type="AlphaFoldDB" id="A0A2S7X843"/>
<name>A0A2S7X843_9GAMM</name>
<protein>
    <submittedName>
        <fullName evidence="1">Uncharacterized protein</fullName>
    </submittedName>
</protein>
<accession>A0A2S7X843</accession>
<sequence>MASIKETFENHPVVFGGALLIAGFISGYKVYPELHPLKEPKQQEPVIKIEKVREVVGCEVIGFETLEKNHHSRLSALQNQLMAWSLTLPIKITHFISMNTVKQLNVLERISRFKLLVMRNHYLL</sequence>
<dbReference type="EMBL" id="MSCP01000002">
    <property type="protein sequence ID" value="PQJ87501.1"/>
    <property type="molecule type" value="Genomic_DNA"/>
</dbReference>
<dbReference type="Proteomes" id="UP000239273">
    <property type="component" value="Unassembled WGS sequence"/>
</dbReference>
<comment type="caution">
    <text evidence="1">The sequence shown here is derived from an EMBL/GenBank/DDBJ whole genome shotgun (WGS) entry which is preliminary data.</text>
</comment>
<evidence type="ECO:0000313" key="2">
    <source>
        <dbReference type="Proteomes" id="UP000239273"/>
    </source>
</evidence>
<organism evidence="1 2">
    <name type="scientific">Aliivibrio sifiae</name>
    <dbReference type="NCBI Taxonomy" id="566293"/>
    <lineage>
        <taxon>Bacteria</taxon>
        <taxon>Pseudomonadati</taxon>
        <taxon>Pseudomonadota</taxon>
        <taxon>Gammaproteobacteria</taxon>
        <taxon>Vibrionales</taxon>
        <taxon>Vibrionaceae</taxon>
        <taxon>Aliivibrio</taxon>
    </lineage>
</organism>
<dbReference type="RefSeq" id="WP_105063969.1">
    <property type="nucleotide sequence ID" value="NZ_BSOU01000035.1"/>
</dbReference>
<reference evidence="1 2" key="1">
    <citation type="submission" date="2016-12" db="EMBL/GenBank/DDBJ databases">
        <title>Diversity of luminous bacteria.</title>
        <authorList>
            <person name="Yoshizawa S."/>
            <person name="Kogure K."/>
        </authorList>
    </citation>
    <scope>NUCLEOTIDE SEQUENCE [LARGE SCALE GENOMIC DNA]</scope>
    <source>
        <strain evidence="1 2">NBRC 105001</strain>
    </source>
</reference>
<evidence type="ECO:0000313" key="1">
    <source>
        <dbReference type="EMBL" id="PQJ87501.1"/>
    </source>
</evidence>
<proteinExistence type="predicted"/>
<dbReference type="OrthoDB" id="10013882at2"/>
<gene>
    <name evidence="1" type="ORF">BTO23_15450</name>
</gene>